<protein>
    <submittedName>
        <fullName evidence="2">Ldh family oxidoreductase</fullName>
    </submittedName>
</protein>
<keyword evidence="1" id="KW-0560">Oxidoreductase</keyword>
<dbReference type="Gene3D" id="3.30.1370.60">
    <property type="entry name" value="Hypothetical oxidoreductase yiak, domain 2"/>
    <property type="match status" value="1"/>
</dbReference>
<name>A0A934RVX8_9BACT</name>
<dbReference type="Pfam" id="PF02615">
    <property type="entry name" value="Ldh_2"/>
    <property type="match status" value="1"/>
</dbReference>
<evidence type="ECO:0000256" key="1">
    <source>
        <dbReference type="ARBA" id="ARBA00023002"/>
    </source>
</evidence>
<accession>A0A934RVX8</accession>
<dbReference type="SUPFAM" id="SSF89733">
    <property type="entry name" value="L-sulfolactate dehydrogenase-like"/>
    <property type="match status" value="1"/>
</dbReference>
<dbReference type="InterPro" id="IPR043143">
    <property type="entry name" value="Mal/L-sulf/L-lact_DH-like_NADP"/>
</dbReference>
<dbReference type="EMBL" id="JAENIL010000006">
    <property type="protein sequence ID" value="MBK1876134.1"/>
    <property type="molecule type" value="Genomic_DNA"/>
</dbReference>
<dbReference type="PANTHER" id="PTHR11091:SF3">
    <property type="entry name" value="2,3-DIKETO-L-GULONATE REDUCTASE"/>
    <property type="match status" value="1"/>
</dbReference>
<evidence type="ECO:0000313" key="3">
    <source>
        <dbReference type="Proteomes" id="UP000617628"/>
    </source>
</evidence>
<dbReference type="GO" id="GO:0016491">
    <property type="term" value="F:oxidoreductase activity"/>
    <property type="evidence" value="ECO:0007669"/>
    <property type="project" value="UniProtKB-KW"/>
</dbReference>
<reference evidence="2" key="1">
    <citation type="submission" date="2021-01" db="EMBL/GenBank/DDBJ databases">
        <title>Modified the classification status of verrucomicrobia.</title>
        <authorList>
            <person name="Feng X."/>
        </authorList>
    </citation>
    <scope>NUCLEOTIDE SEQUENCE</scope>
    <source>
        <strain evidence="2">KCTC 13126</strain>
    </source>
</reference>
<organism evidence="2 3">
    <name type="scientific">Pelagicoccus mobilis</name>
    <dbReference type="NCBI Taxonomy" id="415221"/>
    <lineage>
        <taxon>Bacteria</taxon>
        <taxon>Pseudomonadati</taxon>
        <taxon>Verrucomicrobiota</taxon>
        <taxon>Opitutia</taxon>
        <taxon>Puniceicoccales</taxon>
        <taxon>Pelagicoccaceae</taxon>
        <taxon>Pelagicoccus</taxon>
    </lineage>
</organism>
<gene>
    <name evidence="2" type="ORF">JIN87_04595</name>
</gene>
<proteinExistence type="predicted"/>
<dbReference type="Gene3D" id="1.10.1530.10">
    <property type="match status" value="1"/>
</dbReference>
<dbReference type="Proteomes" id="UP000617628">
    <property type="component" value="Unassembled WGS sequence"/>
</dbReference>
<comment type="caution">
    <text evidence="2">The sequence shown here is derived from an EMBL/GenBank/DDBJ whole genome shotgun (WGS) entry which is preliminary data.</text>
</comment>
<evidence type="ECO:0000313" key="2">
    <source>
        <dbReference type="EMBL" id="MBK1876134.1"/>
    </source>
</evidence>
<dbReference type="InterPro" id="IPR036111">
    <property type="entry name" value="Mal/L-sulfo/L-lacto_DH-like_sf"/>
</dbReference>
<sequence length="188" mass="20574">MPNMPPWGSSFPRIGNNPLVIAAPHKEAPIVLDMAMTQFSYGKLEQQRIHGTPLPVDGGMDIDGKPTKDAAKILESGRLLPAGFWKGSGLAFALDLLASLIASGNATSHIAALPSEQQISQVFLVFDINRSGEKEQIAERVLEAIDWLKGDEPENVRYPGERAALTREKRLRDGIPVPEEIWNALDKL</sequence>
<dbReference type="InterPro" id="IPR003767">
    <property type="entry name" value="Malate/L-lactate_DH-like"/>
</dbReference>
<keyword evidence="3" id="KW-1185">Reference proteome</keyword>
<dbReference type="PANTHER" id="PTHR11091">
    <property type="entry name" value="OXIDOREDUCTASE-RELATED"/>
    <property type="match status" value="1"/>
</dbReference>
<dbReference type="InterPro" id="IPR043144">
    <property type="entry name" value="Mal/L-sulf/L-lact_DH-like_ah"/>
</dbReference>
<dbReference type="AlphaFoldDB" id="A0A934RVX8"/>